<proteinExistence type="predicted"/>
<gene>
    <name evidence="2" type="ORF">ADICYQ_1926</name>
</gene>
<evidence type="ECO:0000313" key="2">
    <source>
        <dbReference type="EMBL" id="EPR69051.1"/>
    </source>
</evidence>
<evidence type="ECO:0000256" key="1">
    <source>
        <dbReference type="SAM" id="Phobius"/>
    </source>
</evidence>
<sequence length="38" mass="4536">MMNADMAEMHLVFRFGITILPFGLELKPYVFSLYWPKK</sequence>
<feature type="transmembrane region" description="Helical" evidence="1">
    <location>
        <begin position="12"/>
        <end position="35"/>
    </location>
</feature>
<keyword evidence="1" id="KW-1133">Transmembrane helix</keyword>
<evidence type="ECO:0000313" key="3">
    <source>
        <dbReference type="Proteomes" id="UP000014974"/>
    </source>
</evidence>
<accession>S7VGA1</accession>
<keyword evidence="1" id="KW-0812">Transmembrane</keyword>
<dbReference type="Proteomes" id="UP000014974">
    <property type="component" value="Unassembled WGS sequence"/>
</dbReference>
<keyword evidence="1" id="KW-0472">Membrane</keyword>
<dbReference type="EMBL" id="ATNM01000076">
    <property type="protein sequence ID" value="EPR69051.1"/>
    <property type="molecule type" value="Genomic_DNA"/>
</dbReference>
<reference evidence="2 3" key="1">
    <citation type="journal article" date="2013" name="Genome Announc.">
        <title>Draft Genome Sequence of Cyclobacterium qasimii Strain M12-11BT, Isolated from Arctic Marine Sediment.</title>
        <authorList>
            <person name="Shivaji S."/>
            <person name="Ara S."/>
            <person name="Singh A."/>
            <person name="Kumar Pinnaka A."/>
        </authorList>
    </citation>
    <scope>NUCLEOTIDE SEQUENCE [LARGE SCALE GENOMIC DNA]</scope>
    <source>
        <strain evidence="2 3">M12-11B</strain>
    </source>
</reference>
<protein>
    <submittedName>
        <fullName evidence="2">Uncharacterized protein</fullName>
    </submittedName>
</protein>
<name>S7VGA1_9BACT</name>
<dbReference type="AlphaFoldDB" id="S7VGA1"/>
<comment type="caution">
    <text evidence="2">The sequence shown here is derived from an EMBL/GenBank/DDBJ whole genome shotgun (WGS) entry which is preliminary data.</text>
</comment>
<organism evidence="2 3">
    <name type="scientific">Cyclobacterium qasimii M12-11B</name>
    <dbReference type="NCBI Taxonomy" id="641524"/>
    <lineage>
        <taxon>Bacteria</taxon>
        <taxon>Pseudomonadati</taxon>
        <taxon>Bacteroidota</taxon>
        <taxon>Cytophagia</taxon>
        <taxon>Cytophagales</taxon>
        <taxon>Cyclobacteriaceae</taxon>
        <taxon>Cyclobacterium</taxon>
    </lineage>
</organism>